<gene>
    <name evidence="5" type="ordered locus">Cphy_2239</name>
</gene>
<dbReference type="PANTHER" id="PTHR43280:SF28">
    <property type="entry name" value="HTH-TYPE TRANSCRIPTIONAL ACTIVATOR RHAS"/>
    <property type="match status" value="1"/>
</dbReference>
<dbReference type="GO" id="GO:0043565">
    <property type="term" value="F:sequence-specific DNA binding"/>
    <property type="evidence" value="ECO:0007669"/>
    <property type="project" value="InterPro"/>
</dbReference>
<dbReference type="OrthoDB" id="9778008at2"/>
<name>A9KK32_LACP7</name>
<dbReference type="Gene3D" id="2.60.120.10">
    <property type="entry name" value="Jelly Rolls"/>
    <property type="match status" value="1"/>
</dbReference>
<keyword evidence="3" id="KW-0804">Transcription</keyword>
<evidence type="ECO:0000256" key="2">
    <source>
        <dbReference type="ARBA" id="ARBA00023125"/>
    </source>
</evidence>
<proteinExistence type="predicted"/>
<dbReference type="Gene3D" id="1.10.10.60">
    <property type="entry name" value="Homeodomain-like"/>
    <property type="match status" value="2"/>
</dbReference>
<evidence type="ECO:0000256" key="3">
    <source>
        <dbReference type="ARBA" id="ARBA00023163"/>
    </source>
</evidence>
<dbReference type="KEGG" id="cpy:Cphy_2239"/>
<evidence type="ECO:0000313" key="6">
    <source>
        <dbReference type="Proteomes" id="UP000000370"/>
    </source>
</evidence>
<sequence>MQIITNKFHKEMKEHGNDQFPFLISYERLSKYESGSFLWHWHPEIELTLIVKGDMIYTVNDHPLHLHEGEALFGNVSSFHTGTKFENKDCEYISITFDPKLIYGYENSITYRKYVEPITQNFSLSAIQLDYSEEWHNNIIEIIKEIIAIGQNKEASYELDILMRLQQLWKILYLHNNSAPAMTPYDKRNYDRIRSILSYVDNNYAMKLTLEEIAEHIHLCKSECCRLFKRYMKVSLFEFILQYRIEKSLNYLADSQYSIIEIANFVGFNDSNYYSKVFTKIKGCSPTKYRKKNLS</sequence>
<dbReference type="EMBL" id="CP000885">
    <property type="protein sequence ID" value="ABX42604.1"/>
    <property type="molecule type" value="Genomic_DNA"/>
</dbReference>
<keyword evidence="6" id="KW-1185">Reference proteome</keyword>
<dbReference type="STRING" id="357809.Cphy_2239"/>
<dbReference type="eggNOG" id="COG2207">
    <property type="taxonomic scope" value="Bacteria"/>
</dbReference>
<protein>
    <submittedName>
        <fullName evidence="5">Transcriptional regulator, AraC family</fullName>
    </submittedName>
</protein>
<dbReference type="GO" id="GO:0003700">
    <property type="term" value="F:DNA-binding transcription factor activity"/>
    <property type="evidence" value="ECO:0007669"/>
    <property type="project" value="InterPro"/>
</dbReference>
<dbReference type="Pfam" id="PF02311">
    <property type="entry name" value="AraC_binding"/>
    <property type="match status" value="1"/>
</dbReference>
<dbReference type="InterPro" id="IPR014710">
    <property type="entry name" value="RmlC-like_jellyroll"/>
</dbReference>
<dbReference type="PROSITE" id="PS01124">
    <property type="entry name" value="HTH_ARAC_FAMILY_2"/>
    <property type="match status" value="1"/>
</dbReference>
<evidence type="ECO:0000256" key="1">
    <source>
        <dbReference type="ARBA" id="ARBA00023015"/>
    </source>
</evidence>
<dbReference type="InterPro" id="IPR009057">
    <property type="entry name" value="Homeodomain-like_sf"/>
</dbReference>
<dbReference type="InterPro" id="IPR037923">
    <property type="entry name" value="HTH-like"/>
</dbReference>
<dbReference type="Pfam" id="PF12833">
    <property type="entry name" value="HTH_18"/>
    <property type="match status" value="1"/>
</dbReference>
<evidence type="ECO:0000313" key="5">
    <source>
        <dbReference type="EMBL" id="ABX42604.1"/>
    </source>
</evidence>
<keyword evidence="2" id="KW-0238">DNA-binding</keyword>
<accession>A9KK32</accession>
<organism evidence="5 6">
    <name type="scientific">Lachnoclostridium phytofermentans (strain ATCC 700394 / DSM 18823 / ISDg)</name>
    <name type="common">Clostridium phytofermentans</name>
    <dbReference type="NCBI Taxonomy" id="357809"/>
    <lineage>
        <taxon>Bacteria</taxon>
        <taxon>Bacillati</taxon>
        <taxon>Bacillota</taxon>
        <taxon>Clostridia</taxon>
        <taxon>Lachnospirales</taxon>
        <taxon>Lachnospiraceae</taxon>
    </lineage>
</organism>
<dbReference type="Proteomes" id="UP000000370">
    <property type="component" value="Chromosome"/>
</dbReference>
<feature type="domain" description="HTH araC/xylS-type" evidence="4">
    <location>
        <begin position="194"/>
        <end position="292"/>
    </location>
</feature>
<dbReference type="RefSeq" id="WP_012200258.1">
    <property type="nucleotide sequence ID" value="NC_010001.1"/>
</dbReference>
<keyword evidence="1" id="KW-0805">Transcription regulation</keyword>
<evidence type="ECO:0000259" key="4">
    <source>
        <dbReference type="PROSITE" id="PS01124"/>
    </source>
</evidence>
<dbReference type="PANTHER" id="PTHR43280">
    <property type="entry name" value="ARAC-FAMILY TRANSCRIPTIONAL REGULATOR"/>
    <property type="match status" value="1"/>
</dbReference>
<dbReference type="SUPFAM" id="SSF51215">
    <property type="entry name" value="Regulatory protein AraC"/>
    <property type="match status" value="1"/>
</dbReference>
<dbReference type="HOGENOM" id="CLU_000445_88_3_9"/>
<dbReference type="InterPro" id="IPR018060">
    <property type="entry name" value="HTH_AraC"/>
</dbReference>
<dbReference type="SMART" id="SM00342">
    <property type="entry name" value="HTH_ARAC"/>
    <property type="match status" value="1"/>
</dbReference>
<dbReference type="AlphaFoldDB" id="A9KK32"/>
<reference evidence="6" key="1">
    <citation type="submission" date="2007-11" db="EMBL/GenBank/DDBJ databases">
        <title>Complete genome sequence of Clostridium phytofermentans ISDg.</title>
        <authorList>
            <person name="Leschine S.B."/>
            <person name="Warnick T.A."/>
            <person name="Blanchard J.L."/>
            <person name="Schnell D.J."/>
            <person name="Petit E.L."/>
            <person name="LaTouf W.G."/>
            <person name="Copeland A."/>
            <person name="Lucas S."/>
            <person name="Lapidus A."/>
            <person name="Barry K."/>
            <person name="Glavina del Rio T."/>
            <person name="Dalin E."/>
            <person name="Tice H."/>
            <person name="Pitluck S."/>
            <person name="Kiss H."/>
            <person name="Brettin T."/>
            <person name="Bruce D."/>
            <person name="Detter J.C."/>
            <person name="Han C."/>
            <person name="Kuske C."/>
            <person name="Schmutz J."/>
            <person name="Larimer F."/>
            <person name="Land M."/>
            <person name="Hauser L."/>
            <person name="Kyrpides N."/>
            <person name="Kim E.A."/>
            <person name="Richardson P."/>
        </authorList>
    </citation>
    <scope>NUCLEOTIDE SEQUENCE [LARGE SCALE GENOMIC DNA]</scope>
    <source>
        <strain evidence="6">ATCC 700394 / DSM 18823 / ISDg</strain>
    </source>
</reference>
<dbReference type="SUPFAM" id="SSF46689">
    <property type="entry name" value="Homeodomain-like"/>
    <property type="match status" value="2"/>
</dbReference>
<dbReference type="InterPro" id="IPR003313">
    <property type="entry name" value="AraC-bd"/>
</dbReference>